<comment type="caution">
    <text evidence="2">The sequence shown here is derived from an EMBL/GenBank/DDBJ whole genome shotgun (WGS) entry which is preliminary data.</text>
</comment>
<feature type="compositionally biased region" description="Gly residues" evidence="1">
    <location>
        <begin position="470"/>
        <end position="496"/>
    </location>
</feature>
<feature type="compositionally biased region" description="Gly residues" evidence="1">
    <location>
        <begin position="371"/>
        <end position="416"/>
    </location>
</feature>
<dbReference type="RefSeq" id="XP_040654662.1">
    <property type="nucleotide sequence ID" value="XM_040804558.1"/>
</dbReference>
<dbReference type="EMBL" id="LAYC01000003">
    <property type="protein sequence ID" value="KYK55310.1"/>
    <property type="molecule type" value="Genomic_DNA"/>
</dbReference>
<feature type="compositionally biased region" description="Low complexity" evidence="1">
    <location>
        <begin position="345"/>
        <end position="361"/>
    </location>
</feature>
<feature type="compositionally biased region" description="Gly residues" evidence="1">
    <location>
        <begin position="425"/>
        <end position="447"/>
    </location>
</feature>
<proteinExistence type="predicted"/>
<keyword evidence="3" id="KW-1185">Reference proteome</keyword>
<dbReference type="GeneID" id="63719916"/>
<evidence type="ECO:0000313" key="2">
    <source>
        <dbReference type="EMBL" id="KYK55310.1"/>
    </source>
</evidence>
<reference evidence="2 3" key="1">
    <citation type="journal article" date="2016" name="Sci. Rep.">
        <title>Insights into Adaptations to a Near-Obligate Nematode Endoparasitic Lifestyle from the Finished Genome of Drechmeria coniospora.</title>
        <authorList>
            <person name="Zhang L."/>
            <person name="Zhou Z."/>
            <person name="Guo Q."/>
            <person name="Fokkens L."/>
            <person name="Miskei M."/>
            <person name="Pocsi I."/>
            <person name="Zhang W."/>
            <person name="Chen M."/>
            <person name="Wang L."/>
            <person name="Sun Y."/>
            <person name="Donzelli B.G."/>
            <person name="Gibson D.M."/>
            <person name="Nelson D.R."/>
            <person name="Luo J.G."/>
            <person name="Rep M."/>
            <person name="Liu H."/>
            <person name="Yang S."/>
            <person name="Wang J."/>
            <person name="Krasnoff S.B."/>
            <person name="Xu Y."/>
            <person name="Molnar I."/>
            <person name="Lin M."/>
        </authorList>
    </citation>
    <scope>NUCLEOTIDE SEQUENCE [LARGE SCALE GENOMIC DNA]</scope>
    <source>
        <strain evidence="2 3">ARSEF 6962</strain>
    </source>
</reference>
<gene>
    <name evidence="2" type="ORF">DCS_07273</name>
</gene>
<feature type="region of interest" description="Disordered" evidence="1">
    <location>
        <begin position="1"/>
        <end position="21"/>
    </location>
</feature>
<feature type="region of interest" description="Disordered" evidence="1">
    <location>
        <begin position="273"/>
        <end position="651"/>
    </location>
</feature>
<evidence type="ECO:0000313" key="3">
    <source>
        <dbReference type="Proteomes" id="UP000076580"/>
    </source>
</evidence>
<feature type="compositionally biased region" description="Basic residues" evidence="1">
    <location>
        <begin position="631"/>
        <end position="640"/>
    </location>
</feature>
<dbReference type="InParanoid" id="A0A151GDY9"/>
<protein>
    <submittedName>
        <fullName evidence="2">Uncharacterized protein</fullName>
    </submittedName>
</protein>
<name>A0A151GDY9_DRECN</name>
<dbReference type="AlphaFoldDB" id="A0A151GDY9"/>
<feature type="compositionally biased region" description="Polar residues" evidence="1">
    <location>
        <begin position="508"/>
        <end position="519"/>
    </location>
</feature>
<dbReference type="SUPFAM" id="SSF101967">
    <property type="entry name" value="Adhesin YadA, collagen-binding domain"/>
    <property type="match status" value="1"/>
</dbReference>
<dbReference type="Proteomes" id="UP000076580">
    <property type="component" value="Chromosome 03"/>
</dbReference>
<organism evidence="2 3">
    <name type="scientific">Drechmeria coniospora</name>
    <name type="common">Nematophagous fungus</name>
    <name type="synonym">Meria coniospora</name>
    <dbReference type="NCBI Taxonomy" id="98403"/>
    <lineage>
        <taxon>Eukaryota</taxon>
        <taxon>Fungi</taxon>
        <taxon>Dikarya</taxon>
        <taxon>Ascomycota</taxon>
        <taxon>Pezizomycotina</taxon>
        <taxon>Sordariomycetes</taxon>
        <taxon>Hypocreomycetidae</taxon>
        <taxon>Hypocreales</taxon>
        <taxon>Ophiocordycipitaceae</taxon>
        <taxon>Drechmeria</taxon>
    </lineage>
</organism>
<sequence>MTMPPVRPSDSAKGRREKMSIGRPTASPALYFSSISLTLLRCLFPLAPYPTRLPSSAFTPFGRPSLDDSFHSFDSATVDAKQAAVLHSRSLADVRELVDETKSHLENCYDARSGHLDDDENTAIMKSIATLGMLAAAVTASVPRHQYFSRTNMTLSGAGESALGAGETALGASETALGANETALGAGEPTTSAGETTPGAGQTTLTVLATKVYSVVSCAPSVTNCPAQKSVIDSLPESEKALHFVTSVYALSTTVCPVTDASRIESSISSDHSLTPVVNASSPTLGPENPPIVPETPATTDDTPRTLSYTLGSGTRASVTTAVIGNKHGRPFPPPRPTPQSSDESTTTRTRTSYATRTVARPYLIPDSGRPDGGNPDGGNPDGGIPNGGNPNGGNPDGGIPIGGRPNGGRPDGGNPDGSNTDGGIPNGGNPNGGNPDGGIPIGGRPNGGRPDVGNPDGGNPDGSNTDGGIPNGGNPNGGNPDGGIPIGGRPKGGSPQGCDGQCPPPSTVTVTLPASTVYVTACPSPNPADGGKKSGFEADNNLGGQGSNENGYTNGNQETGSQGGPEADNTSGNKGGFETDNEIGDESGNGSPEGPPSPAGPFPSGYNSTYYPAGRNGTHPGSARPSGLPTRRRCAKRSHSGPAKFATGSD</sequence>
<feature type="compositionally biased region" description="Polar residues" evidence="1">
    <location>
        <begin position="548"/>
        <end position="561"/>
    </location>
</feature>
<evidence type="ECO:0000256" key="1">
    <source>
        <dbReference type="SAM" id="MobiDB-lite"/>
    </source>
</evidence>
<accession>A0A151GDY9</accession>
<feature type="compositionally biased region" description="Polar residues" evidence="1">
    <location>
        <begin position="297"/>
        <end position="323"/>
    </location>
</feature>
<dbReference type="InterPro" id="IPR011049">
    <property type="entry name" value="Serralysin-like_metalloprot_C"/>
</dbReference>
<feature type="compositionally biased region" description="Basic and acidic residues" evidence="1">
    <location>
        <begin position="10"/>
        <end position="20"/>
    </location>
</feature>